<organism evidence="3">
    <name type="scientific">Skeletonema marinoi</name>
    <dbReference type="NCBI Taxonomy" id="267567"/>
    <lineage>
        <taxon>Eukaryota</taxon>
        <taxon>Sar</taxon>
        <taxon>Stramenopiles</taxon>
        <taxon>Ochrophyta</taxon>
        <taxon>Bacillariophyta</taxon>
        <taxon>Coscinodiscophyceae</taxon>
        <taxon>Thalassiosirophycidae</taxon>
        <taxon>Thalassiosirales</taxon>
        <taxon>Skeletonemataceae</taxon>
        <taxon>Skeletonema</taxon>
        <taxon>Skeletonema marinoi-dohrnii complex</taxon>
    </lineage>
</organism>
<feature type="compositionally biased region" description="Polar residues" evidence="1">
    <location>
        <begin position="238"/>
        <end position="256"/>
    </location>
</feature>
<feature type="transmembrane region" description="Helical" evidence="2">
    <location>
        <begin position="57"/>
        <end position="76"/>
    </location>
</feature>
<evidence type="ECO:0000313" key="3">
    <source>
        <dbReference type="EMBL" id="CAD9588328.1"/>
    </source>
</evidence>
<feature type="compositionally biased region" description="Basic residues" evidence="1">
    <location>
        <begin position="217"/>
        <end position="236"/>
    </location>
</feature>
<reference evidence="3" key="1">
    <citation type="submission" date="2021-01" db="EMBL/GenBank/DDBJ databases">
        <authorList>
            <person name="Corre E."/>
            <person name="Pelletier E."/>
            <person name="Niang G."/>
            <person name="Scheremetjew M."/>
            <person name="Finn R."/>
            <person name="Kale V."/>
            <person name="Holt S."/>
            <person name="Cochrane G."/>
            <person name="Meng A."/>
            <person name="Brown T."/>
            <person name="Cohen L."/>
        </authorList>
    </citation>
    <scope>NUCLEOTIDE SEQUENCE</scope>
    <source>
        <strain evidence="3">SM1012Den-03</strain>
    </source>
</reference>
<dbReference type="EMBL" id="HBGZ01008446">
    <property type="protein sequence ID" value="CAD9588328.1"/>
    <property type="molecule type" value="Transcribed_RNA"/>
</dbReference>
<evidence type="ECO:0000256" key="2">
    <source>
        <dbReference type="SAM" id="Phobius"/>
    </source>
</evidence>
<name>A0A7S2KVW0_9STRA</name>
<keyword evidence="2" id="KW-1133">Transmembrane helix</keyword>
<feature type="region of interest" description="Disordered" evidence="1">
    <location>
        <begin position="210"/>
        <end position="256"/>
    </location>
</feature>
<keyword evidence="2" id="KW-0472">Membrane</keyword>
<proteinExistence type="predicted"/>
<evidence type="ECO:0000256" key="1">
    <source>
        <dbReference type="SAM" id="MobiDB-lite"/>
    </source>
</evidence>
<sequence>MTFHNINIMTTTTNNHLVADEAGVEIIPDTTVTATEESNVLVVDAAAPPKSWMTKELFIGIGALMCVTVGVVYFLAGSPTSSKMTNFSSSNQMQQTAKKGRYKFKQFGDNDLCLDSQIRVYSFIRYGSVSSAEDCGVMCSNCPGNDQDGLVLRGFIYYGPQFNLCDCLVDVGISFEKELCEGATGAIDTLLGSGEIVNTQPQLGVQCWKVSSPSSSKARKSSKAPKSSKRRVRKLGQKNDSLSNVKRKTNSQTISE</sequence>
<accession>A0A7S2KVW0</accession>
<keyword evidence="2" id="KW-0812">Transmembrane</keyword>
<gene>
    <name evidence="3" type="ORF">SMAR0320_LOCUS6027</name>
</gene>
<dbReference type="AlphaFoldDB" id="A0A7S2KVW0"/>
<protein>
    <submittedName>
        <fullName evidence="3">Uncharacterized protein</fullName>
    </submittedName>
</protein>